<evidence type="ECO:0000259" key="11">
    <source>
        <dbReference type="Pfam" id="PF07687"/>
    </source>
</evidence>
<dbReference type="EC" id="3.-.-.-" evidence="12"/>
<evidence type="ECO:0000256" key="1">
    <source>
        <dbReference type="ARBA" id="ARBA00001947"/>
    </source>
</evidence>
<evidence type="ECO:0000256" key="5">
    <source>
        <dbReference type="ARBA" id="ARBA00022801"/>
    </source>
</evidence>
<dbReference type="GO" id="GO:0006526">
    <property type="term" value="P:L-arginine biosynthetic process"/>
    <property type="evidence" value="ECO:0007669"/>
    <property type="project" value="TreeGrafter"/>
</dbReference>
<dbReference type="InterPro" id="IPR011650">
    <property type="entry name" value="Peptidase_M20_dimer"/>
</dbReference>
<name>Q3IHM2_PSET1</name>
<keyword evidence="5 12" id="KW-0378">Hydrolase</keyword>
<dbReference type="NCBIfam" id="NF004809">
    <property type="entry name" value="PRK06156.1"/>
    <property type="match status" value="1"/>
</dbReference>
<keyword evidence="7" id="KW-0224">Dipeptidase</keyword>
<dbReference type="PANTHER" id="PTHR43808">
    <property type="entry name" value="ACETYLORNITHINE DEACETYLASE"/>
    <property type="match status" value="1"/>
</dbReference>
<feature type="domain" description="Peptidase M20 dimerisation" evidence="11">
    <location>
        <begin position="285"/>
        <end position="365"/>
    </location>
</feature>
<comment type="cofactor">
    <cofactor evidence="1">
        <name>Zn(2+)</name>
        <dbReference type="ChEBI" id="CHEBI:29105"/>
    </cofactor>
</comment>
<evidence type="ECO:0000256" key="9">
    <source>
        <dbReference type="ARBA" id="ARBA00023285"/>
    </source>
</evidence>
<proteinExistence type="inferred from homology"/>
<keyword evidence="3" id="KW-0645">Protease</keyword>
<keyword evidence="9" id="KW-0170">Cobalt</keyword>
<protein>
    <submittedName>
        <fullName evidence="12">Hydrolase</fullName>
        <ecNumber evidence="12">3.-.-.-</ecNumber>
    </submittedName>
</protein>
<organism evidence="12 13">
    <name type="scientific">Pseudoalteromonas translucida (strain TAC 125)</name>
    <dbReference type="NCBI Taxonomy" id="326442"/>
    <lineage>
        <taxon>Bacteria</taxon>
        <taxon>Pseudomonadati</taxon>
        <taxon>Pseudomonadota</taxon>
        <taxon>Gammaproteobacteria</taxon>
        <taxon>Alteromonadales</taxon>
        <taxon>Pseudoalteromonadaceae</taxon>
        <taxon>Pseudoalteromonas</taxon>
    </lineage>
</organism>
<feature type="signal peptide" evidence="10">
    <location>
        <begin position="1"/>
        <end position="22"/>
    </location>
</feature>
<evidence type="ECO:0000256" key="6">
    <source>
        <dbReference type="ARBA" id="ARBA00022833"/>
    </source>
</evidence>
<evidence type="ECO:0000313" key="12">
    <source>
        <dbReference type="EMBL" id="CAI87260.1"/>
    </source>
</evidence>
<dbReference type="SUPFAM" id="SSF55031">
    <property type="entry name" value="Bacterial exopeptidase dimerisation domain"/>
    <property type="match status" value="1"/>
</dbReference>
<evidence type="ECO:0000256" key="4">
    <source>
        <dbReference type="ARBA" id="ARBA00022723"/>
    </source>
</evidence>
<evidence type="ECO:0000256" key="3">
    <source>
        <dbReference type="ARBA" id="ARBA00022670"/>
    </source>
</evidence>
<dbReference type="GO" id="GO:0008237">
    <property type="term" value="F:metallopeptidase activity"/>
    <property type="evidence" value="ECO:0007669"/>
    <property type="project" value="UniProtKB-KW"/>
</dbReference>
<dbReference type="NCBIfam" id="TIGR01887">
    <property type="entry name" value="dipeptidaselike"/>
    <property type="match status" value="1"/>
</dbReference>
<keyword evidence="6" id="KW-0862">Zinc</keyword>
<dbReference type="InterPro" id="IPR036264">
    <property type="entry name" value="Bact_exopeptidase_dim_dom"/>
</dbReference>
<dbReference type="Pfam" id="PF07687">
    <property type="entry name" value="M20_dimer"/>
    <property type="match status" value="1"/>
</dbReference>
<keyword evidence="10" id="KW-0732">Signal</keyword>
<dbReference type="GO" id="GO:0016805">
    <property type="term" value="F:dipeptidase activity"/>
    <property type="evidence" value="ECO:0007669"/>
    <property type="project" value="UniProtKB-KW"/>
</dbReference>
<evidence type="ECO:0000256" key="7">
    <source>
        <dbReference type="ARBA" id="ARBA00022997"/>
    </source>
</evidence>
<dbReference type="InterPro" id="IPR010964">
    <property type="entry name" value="M20A_pepV-rel"/>
</dbReference>
<dbReference type="Pfam" id="PF01546">
    <property type="entry name" value="Peptidase_M20"/>
    <property type="match status" value="1"/>
</dbReference>
<evidence type="ECO:0000256" key="2">
    <source>
        <dbReference type="ARBA" id="ARBA00006247"/>
    </source>
</evidence>
<dbReference type="AlphaFoldDB" id="Q3IHM2"/>
<dbReference type="PANTHER" id="PTHR43808:SF31">
    <property type="entry name" value="N-ACETYL-L-CITRULLINE DEACETYLASE"/>
    <property type="match status" value="1"/>
</dbReference>
<dbReference type="GO" id="GO:0006508">
    <property type="term" value="P:proteolysis"/>
    <property type="evidence" value="ECO:0007669"/>
    <property type="project" value="UniProtKB-KW"/>
</dbReference>
<dbReference type="InterPro" id="IPR002933">
    <property type="entry name" value="Peptidase_M20"/>
</dbReference>
<dbReference type="KEGG" id="pha:PSHAa2204"/>
<keyword evidence="13" id="KW-1185">Reference proteome</keyword>
<dbReference type="eggNOG" id="COG0624">
    <property type="taxonomic scope" value="Bacteria"/>
</dbReference>
<dbReference type="STRING" id="326442.PSHAa2204"/>
<dbReference type="Gene3D" id="3.30.70.360">
    <property type="match status" value="2"/>
</dbReference>
<reference evidence="12 13" key="1">
    <citation type="journal article" date="2005" name="Genome Res.">
        <title>Coping with cold: the genome of the versatile marine Antarctica bacterium Pseudoalteromonas haloplanktis TAC125.</title>
        <authorList>
            <person name="Medigue C."/>
            <person name="Krin E."/>
            <person name="Pascal G."/>
            <person name="Barbe V."/>
            <person name="Bernsel A."/>
            <person name="Bertin P."/>
            <person name="Cheung F."/>
            <person name="Cruveiller S."/>
            <person name="Damico S."/>
            <person name="Duilio A."/>
            <person name="Fang G."/>
            <person name="Feller G."/>
            <person name="Mangenot S."/>
            <person name="Marino G."/>
            <person name="Nilsson J."/>
            <person name="Parilli E."/>
            <person name="Rocha E."/>
            <person name="Rouy Z."/>
            <person name="Sekowska A."/>
            <person name="Tutino M.L."/>
            <person name="Vallenet D."/>
            <person name="von Heijne G."/>
            <person name="Danchin A."/>
        </authorList>
    </citation>
    <scope>NUCLEOTIDE SEQUENCE [LARGE SCALE GENOMIC DNA]</scope>
    <source>
        <strain evidence="13">TAC 125</strain>
    </source>
</reference>
<dbReference type="Proteomes" id="UP000006843">
    <property type="component" value="Chromosome I"/>
</dbReference>
<feature type="chain" id="PRO_5004225707" evidence="10">
    <location>
        <begin position="23"/>
        <end position="501"/>
    </location>
</feature>
<dbReference type="GO" id="GO:0008777">
    <property type="term" value="F:acetylornithine deacetylase activity"/>
    <property type="evidence" value="ECO:0007669"/>
    <property type="project" value="TreeGrafter"/>
</dbReference>
<dbReference type="InterPro" id="IPR050072">
    <property type="entry name" value="Peptidase_M20A"/>
</dbReference>
<evidence type="ECO:0000256" key="10">
    <source>
        <dbReference type="SAM" id="SignalP"/>
    </source>
</evidence>
<comment type="similarity">
    <text evidence="2">Belongs to the peptidase M20A family.</text>
</comment>
<dbReference type="GO" id="GO:0008270">
    <property type="term" value="F:zinc ion binding"/>
    <property type="evidence" value="ECO:0007669"/>
    <property type="project" value="InterPro"/>
</dbReference>
<dbReference type="EMBL" id="CR954246">
    <property type="protein sequence ID" value="CAI87260.1"/>
    <property type="molecule type" value="Genomic_DNA"/>
</dbReference>
<accession>Q3IHM2</accession>
<dbReference type="SUPFAM" id="SSF53187">
    <property type="entry name" value="Zn-dependent exopeptidases"/>
    <property type="match status" value="1"/>
</dbReference>
<keyword evidence="4" id="KW-0479">Metal-binding</keyword>
<keyword evidence="8" id="KW-0482">Metalloprotease</keyword>
<sequence length="501" mass="54151">MGIVLKKLALASVALFAFSAQAQLNKNIDSVANYAVNTYQSAQVHTLTNLVSFPTVNKSDISAPQNPDFIGFKALLKMKAAELGLDYQDLGYTVLIGLGEQSDKVTVVTHGDVQPANASKWQQSPFIIDTTSEPGRLIGRGTEDDKGAIATALYAMKAIKDKGITLNNRIELMIYLAEESDWGPLTEFMKTYEQPKYAVTIDASYPVVVAEKGWSLIAPTFNATSAKTGVYVSDVAGGAFVSQIPEDASLVLHNADAKLLTQLKAKASTLKQVEVNFAQQSDTAVAISVKGVSAHSSEPESGVNAIAYLAEIFKGLVLENNSDGQLINFVNQLIGLDIHGKQFGDIAYKHDFMGPMTVAPTVIEREGNALTLSVNARRPMGKEELVLKQQIDSALAKWQATNNVTLSDVKTIIGTPMLLDDAPHAQKLLDIFKHFTGDQQAGFVSIGGGTNAKLFDNAVSFGPSMPGKRYTGHSEHEFITLEQLKLNLRMYTAMMIELGNM</sequence>
<evidence type="ECO:0000313" key="13">
    <source>
        <dbReference type="Proteomes" id="UP000006843"/>
    </source>
</evidence>
<dbReference type="HOGENOM" id="CLU_031786_2_1_6"/>
<gene>
    <name evidence="12" type="ordered locus">PSHAa2204</name>
</gene>
<evidence type="ECO:0000256" key="8">
    <source>
        <dbReference type="ARBA" id="ARBA00023049"/>
    </source>
</evidence>
<dbReference type="Gene3D" id="3.40.630.10">
    <property type="entry name" value="Zn peptidases"/>
    <property type="match status" value="1"/>
</dbReference>